<feature type="region of interest" description="Disordered" evidence="5">
    <location>
        <begin position="127"/>
        <end position="204"/>
    </location>
</feature>
<keyword evidence="4" id="KW-0325">Glycoprotein</keyword>
<dbReference type="CDD" id="cd13920">
    <property type="entry name" value="Stellacyanin"/>
    <property type="match status" value="1"/>
</dbReference>
<dbReference type="InterPro" id="IPR003245">
    <property type="entry name" value="Phytocyanin_dom"/>
</dbReference>
<dbReference type="Proteomes" id="UP000029981">
    <property type="component" value="Chromosome 7"/>
</dbReference>
<proteinExistence type="predicted"/>
<dbReference type="OMA" id="CFATYIT"/>
<keyword evidence="6" id="KW-0732">Signal</keyword>
<dbReference type="InterPro" id="IPR039391">
    <property type="entry name" value="Phytocyanin-like"/>
</dbReference>
<dbReference type="InterPro" id="IPR028871">
    <property type="entry name" value="BlueCu_1_BS"/>
</dbReference>
<dbReference type="GO" id="GO:0046872">
    <property type="term" value="F:metal ion binding"/>
    <property type="evidence" value="ECO:0007669"/>
    <property type="project" value="UniProtKB-KW"/>
</dbReference>
<dbReference type="Pfam" id="PF02298">
    <property type="entry name" value="Cu_bind_like"/>
    <property type="match status" value="1"/>
</dbReference>
<evidence type="ECO:0000256" key="2">
    <source>
        <dbReference type="ARBA" id="ARBA00023008"/>
    </source>
</evidence>
<evidence type="ECO:0000313" key="8">
    <source>
        <dbReference type="EMBL" id="KGN45269.1"/>
    </source>
</evidence>
<protein>
    <recommendedName>
        <fullName evidence="7">Phytocyanin domain-containing protein</fullName>
    </recommendedName>
</protein>
<dbReference type="eggNOG" id="ENOG502S038">
    <property type="taxonomic scope" value="Eukaryota"/>
</dbReference>
<dbReference type="PROSITE" id="PS51485">
    <property type="entry name" value="PHYTOCYANIN"/>
    <property type="match status" value="1"/>
</dbReference>
<dbReference type="Gene3D" id="2.60.40.420">
    <property type="entry name" value="Cupredoxins - blue copper proteins"/>
    <property type="match status" value="1"/>
</dbReference>
<reference evidence="8 9" key="3">
    <citation type="journal article" date="2010" name="BMC Genomics">
        <title>Transcriptome sequencing and comparative analysis of cucumber flowers with different sex types.</title>
        <authorList>
            <person name="Guo S."/>
            <person name="Zheng Y."/>
            <person name="Joung J.G."/>
            <person name="Liu S."/>
            <person name="Zhang Z."/>
            <person name="Crasta O.R."/>
            <person name="Sobral B.W."/>
            <person name="Xu Y."/>
            <person name="Huang S."/>
            <person name="Fei Z."/>
        </authorList>
    </citation>
    <scope>NUCLEOTIDE SEQUENCE [LARGE SCALE GENOMIC DNA]</scope>
    <source>
        <strain evidence="9">cv. 9930</strain>
    </source>
</reference>
<keyword evidence="2" id="KW-0186">Copper</keyword>
<name>A0A0A0K8S5_CUCSA</name>
<dbReference type="PANTHER" id="PTHR33021">
    <property type="entry name" value="BLUE COPPER PROTEIN"/>
    <property type="match status" value="1"/>
</dbReference>
<dbReference type="GO" id="GO:0005886">
    <property type="term" value="C:plasma membrane"/>
    <property type="evidence" value="ECO:0000318"/>
    <property type="project" value="GO_Central"/>
</dbReference>
<dbReference type="SUPFAM" id="SSF49503">
    <property type="entry name" value="Cupredoxins"/>
    <property type="match status" value="1"/>
</dbReference>
<dbReference type="EMBL" id="CM002928">
    <property type="protein sequence ID" value="KGN45269.1"/>
    <property type="molecule type" value="Genomic_DNA"/>
</dbReference>
<dbReference type="PANTHER" id="PTHR33021:SF189">
    <property type="entry name" value="CUCUMBER PEELING CUPREDOXIN-LIKE"/>
    <property type="match status" value="1"/>
</dbReference>
<dbReference type="PROSITE" id="PS00196">
    <property type="entry name" value="COPPER_BLUE"/>
    <property type="match status" value="1"/>
</dbReference>
<evidence type="ECO:0000313" key="9">
    <source>
        <dbReference type="Proteomes" id="UP000029981"/>
    </source>
</evidence>
<dbReference type="FunFam" id="2.60.40.420:FF:000034">
    <property type="entry name" value="Cupredoxin superfamily protein"/>
    <property type="match status" value="1"/>
</dbReference>
<accession>A0A0A0K8S5</accession>
<dbReference type="OrthoDB" id="5421909at2759"/>
<reference evidence="8 9" key="1">
    <citation type="journal article" date="2009" name="Nat. Genet.">
        <title>The genome of the cucumber, Cucumis sativus L.</title>
        <authorList>
            <person name="Huang S."/>
            <person name="Li R."/>
            <person name="Zhang Z."/>
            <person name="Li L."/>
            <person name="Gu X."/>
            <person name="Fan W."/>
            <person name="Lucas W.J."/>
            <person name="Wang X."/>
            <person name="Xie B."/>
            <person name="Ni P."/>
            <person name="Ren Y."/>
            <person name="Zhu H."/>
            <person name="Li J."/>
            <person name="Lin K."/>
            <person name="Jin W."/>
            <person name="Fei Z."/>
            <person name="Li G."/>
            <person name="Staub J."/>
            <person name="Kilian A."/>
            <person name="van der Vossen E.A."/>
            <person name="Wu Y."/>
            <person name="Guo J."/>
            <person name="He J."/>
            <person name="Jia Z."/>
            <person name="Ren Y."/>
            <person name="Tian G."/>
            <person name="Lu Y."/>
            <person name="Ruan J."/>
            <person name="Qian W."/>
            <person name="Wang M."/>
            <person name="Huang Q."/>
            <person name="Li B."/>
            <person name="Xuan Z."/>
            <person name="Cao J."/>
            <person name="Asan"/>
            <person name="Wu Z."/>
            <person name="Zhang J."/>
            <person name="Cai Q."/>
            <person name="Bai Y."/>
            <person name="Zhao B."/>
            <person name="Han Y."/>
            <person name="Li Y."/>
            <person name="Li X."/>
            <person name="Wang S."/>
            <person name="Shi Q."/>
            <person name="Liu S."/>
            <person name="Cho W.K."/>
            <person name="Kim J.Y."/>
            <person name="Xu Y."/>
            <person name="Heller-Uszynska K."/>
            <person name="Miao H."/>
            <person name="Cheng Z."/>
            <person name="Zhang S."/>
            <person name="Wu J."/>
            <person name="Yang Y."/>
            <person name="Kang H."/>
            <person name="Li M."/>
            <person name="Liang H."/>
            <person name="Ren X."/>
            <person name="Shi Z."/>
            <person name="Wen M."/>
            <person name="Jian M."/>
            <person name="Yang H."/>
            <person name="Zhang G."/>
            <person name="Yang Z."/>
            <person name="Chen R."/>
            <person name="Liu S."/>
            <person name="Li J."/>
            <person name="Ma L."/>
            <person name="Liu H."/>
            <person name="Zhou Y."/>
            <person name="Zhao J."/>
            <person name="Fang X."/>
            <person name="Li G."/>
            <person name="Fang L."/>
            <person name="Li Y."/>
            <person name="Liu D."/>
            <person name="Zheng H."/>
            <person name="Zhang Y."/>
            <person name="Qin N."/>
            <person name="Li Z."/>
            <person name="Yang G."/>
            <person name="Yang S."/>
            <person name="Bolund L."/>
            <person name="Kristiansen K."/>
            <person name="Zheng H."/>
            <person name="Li S."/>
            <person name="Zhang X."/>
            <person name="Yang H."/>
            <person name="Wang J."/>
            <person name="Sun R."/>
            <person name="Zhang B."/>
            <person name="Jiang S."/>
            <person name="Wang J."/>
            <person name="Du Y."/>
            <person name="Li S."/>
        </authorList>
    </citation>
    <scope>NUCLEOTIDE SEQUENCE [LARGE SCALE GENOMIC DNA]</scope>
    <source>
        <strain evidence="9">cv. 9930</strain>
    </source>
</reference>
<dbReference type="InterPro" id="IPR008972">
    <property type="entry name" value="Cupredoxin"/>
</dbReference>
<evidence type="ECO:0000256" key="5">
    <source>
        <dbReference type="SAM" id="MobiDB-lite"/>
    </source>
</evidence>
<evidence type="ECO:0000259" key="7">
    <source>
        <dbReference type="PROSITE" id="PS51485"/>
    </source>
</evidence>
<keyword evidence="9" id="KW-1185">Reference proteome</keyword>
<sequence length="224" mass="22640">MAGGIGFVLSFIALVFVHHAAAQKVHVVGDATGWTIPPDTTFYSGWAEKNTFAVGDSLSFKFPTGSHDVLKVSKESFEACSTDKGIGSPLTTGPATVKLDTAGEHYFICSVGKHCLGGQKLSVTVGGSATPGDAASPPSNSTEEPSKTLAPADSPSSSVPEGDESPANSPSSSAPNSSESSADSPSSSVPKDAESAKAPAPSSSTAVMATIYVTLSAIVMNLLF</sequence>
<gene>
    <name evidence="8" type="ORF">Csa_7G432510</name>
</gene>
<evidence type="ECO:0000256" key="4">
    <source>
        <dbReference type="ARBA" id="ARBA00023180"/>
    </source>
</evidence>
<reference evidence="8 9" key="2">
    <citation type="journal article" date="2009" name="PLoS ONE">
        <title>An integrated genetic and cytogenetic map of the cucumber genome.</title>
        <authorList>
            <person name="Ren Y."/>
            <person name="Zhang Z."/>
            <person name="Liu J."/>
            <person name="Staub J.E."/>
            <person name="Han Y."/>
            <person name="Cheng Z."/>
            <person name="Li X."/>
            <person name="Lu J."/>
            <person name="Miao H."/>
            <person name="Kang H."/>
            <person name="Xie B."/>
            <person name="Gu X."/>
            <person name="Wang X."/>
            <person name="Du Y."/>
            <person name="Jin W."/>
            <person name="Huang S."/>
        </authorList>
    </citation>
    <scope>NUCLEOTIDE SEQUENCE [LARGE SCALE GENOMIC DNA]</scope>
    <source>
        <strain evidence="9">cv. 9930</strain>
    </source>
</reference>
<dbReference type="GO" id="GO:0009055">
    <property type="term" value="F:electron transfer activity"/>
    <property type="evidence" value="ECO:0007669"/>
    <property type="project" value="InterPro"/>
</dbReference>
<keyword evidence="3" id="KW-1015">Disulfide bond</keyword>
<feature type="domain" description="Phytocyanin" evidence="7">
    <location>
        <begin position="24"/>
        <end position="127"/>
    </location>
</feature>
<evidence type="ECO:0000256" key="3">
    <source>
        <dbReference type="ARBA" id="ARBA00023157"/>
    </source>
</evidence>
<reference evidence="8 9" key="4">
    <citation type="journal article" date="2011" name="BMC Genomics">
        <title>RNA-Seq improves annotation of protein-coding genes in the cucumber genome.</title>
        <authorList>
            <person name="Li Z."/>
            <person name="Zhang Z."/>
            <person name="Yan P."/>
            <person name="Huang S."/>
            <person name="Fei Z."/>
            <person name="Lin K."/>
        </authorList>
    </citation>
    <scope>NUCLEOTIDE SEQUENCE [LARGE SCALE GENOMIC DNA]</scope>
    <source>
        <strain evidence="9">cv. 9930</strain>
    </source>
</reference>
<evidence type="ECO:0000256" key="1">
    <source>
        <dbReference type="ARBA" id="ARBA00022723"/>
    </source>
</evidence>
<dbReference type="AlphaFoldDB" id="A0A0A0K8S5"/>
<evidence type="ECO:0000256" key="6">
    <source>
        <dbReference type="SAM" id="SignalP"/>
    </source>
</evidence>
<dbReference type="Gramene" id="KGN45269">
    <property type="protein sequence ID" value="KGN45269"/>
    <property type="gene ID" value="Csa_7G432510"/>
</dbReference>
<feature type="compositionally biased region" description="Low complexity" evidence="5">
    <location>
        <begin position="165"/>
        <end position="204"/>
    </location>
</feature>
<feature type="signal peptide" evidence="6">
    <location>
        <begin position="1"/>
        <end position="22"/>
    </location>
</feature>
<feature type="chain" id="PRO_5001964841" description="Phytocyanin domain-containing protein" evidence="6">
    <location>
        <begin position="23"/>
        <end position="224"/>
    </location>
</feature>
<organism evidence="8 9">
    <name type="scientific">Cucumis sativus</name>
    <name type="common">Cucumber</name>
    <dbReference type="NCBI Taxonomy" id="3659"/>
    <lineage>
        <taxon>Eukaryota</taxon>
        <taxon>Viridiplantae</taxon>
        <taxon>Streptophyta</taxon>
        <taxon>Embryophyta</taxon>
        <taxon>Tracheophyta</taxon>
        <taxon>Spermatophyta</taxon>
        <taxon>Magnoliopsida</taxon>
        <taxon>eudicotyledons</taxon>
        <taxon>Gunneridae</taxon>
        <taxon>Pentapetalae</taxon>
        <taxon>rosids</taxon>
        <taxon>fabids</taxon>
        <taxon>Cucurbitales</taxon>
        <taxon>Cucurbitaceae</taxon>
        <taxon>Benincaseae</taxon>
        <taxon>Cucumis</taxon>
    </lineage>
</organism>
<keyword evidence="1" id="KW-0479">Metal-binding</keyword>